<dbReference type="EC" id="3.2.2.9" evidence="2"/>
<evidence type="ECO:0000259" key="6">
    <source>
        <dbReference type="Pfam" id="PF01048"/>
    </source>
</evidence>
<comment type="caution">
    <text evidence="7">The sequence shown here is derived from an EMBL/GenBank/DDBJ whole genome shotgun (WGS) entry which is preliminary data.</text>
</comment>
<dbReference type="SUPFAM" id="SSF53167">
    <property type="entry name" value="Purine and uridine phosphorylases"/>
    <property type="match status" value="1"/>
</dbReference>
<evidence type="ECO:0000256" key="4">
    <source>
        <dbReference type="ARBA" id="ARBA00022801"/>
    </source>
</evidence>
<proteinExistence type="predicted"/>
<dbReference type="NCBIfam" id="TIGR01704">
    <property type="entry name" value="MTA_SAH-Nsdase"/>
    <property type="match status" value="1"/>
</dbReference>
<comment type="pathway">
    <text evidence="1">Amino-acid biosynthesis; L-methionine biosynthesis via salvage pathway; S-methyl-5-thio-alpha-D-ribose 1-phosphate from S-methyl-5'-thioadenosine (hydrolase route): step 1/2.</text>
</comment>
<feature type="domain" description="Nucleoside phosphorylase" evidence="6">
    <location>
        <begin position="10"/>
        <end position="236"/>
    </location>
</feature>
<dbReference type="GO" id="GO:0005829">
    <property type="term" value="C:cytosol"/>
    <property type="evidence" value="ECO:0007669"/>
    <property type="project" value="TreeGrafter"/>
</dbReference>
<dbReference type="GO" id="GO:0019509">
    <property type="term" value="P:L-methionine salvage from methylthioadenosine"/>
    <property type="evidence" value="ECO:0007669"/>
    <property type="project" value="InterPro"/>
</dbReference>
<dbReference type="Proteomes" id="UP000886889">
    <property type="component" value="Unassembled WGS sequence"/>
</dbReference>
<dbReference type="InterPro" id="IPR000845">
    <property type="entry name" value="Nucleoside_phosphorylase_d"/>
</dbReference>
<evidence type="ECO:0000256" key="1">
    <source>
        <dbReference type="ARBA" id="ARBA00004945"/>
    </source>
</evidence>
<keyword evidence="3" id="KW-0028">Amino-acid biosynthesis</keyword>
<dbReference type="Pfam" id="PF01048">
    <property type="entry name" value="PNP_UDP_1"/>
    <property type="match status" value="1"/>
</dbReference>
<sequence length="241" mass="26064">MAETVRTWNKIGIIGAMDVEVEKLKADMKGVSTVVRAGMEFCEGELKGKQAVVVRSGIGKVNAAVCTQILADLFSVDCVINTGIAGSLDARIDIGDIVISTDVAHHDMDAVNFGYPLGQIPQMDVFSFRADEDLSRLAGEVCGRVNPEIKVFRGRVVSGDQFIADKEKKEYIVKNFQGLCTEMEGAAIAQTAYLNGLPFIVVRAISDKADDSASMDYPAFEKKAVQHSVNLIEGLLEAMAR</sequence>
<evidence type="ECO:0000256" key="3">
    <source>
        <dbReference type="ARBA" id="ARBA00022605"/>
    </source>
</evidence>
<dbReference type="GO" id="GO:0009164">
    <property type="term" value="P:nucleoside catabolic process"/>
    <property type="evidence" value="ECO:0007669"/>
    <property type="project" value="InterPro"/>
</dbReference>
<dbReference type="PANTHER" id="PTHR46832">
    <property type="entry name" value="5'-METHYLTHIOADENOSINE/S-ADENOSYLHOMOCYSTEINE NUCLEOSIDASE"/>
    <property type="match status" value="1"/>
</dbReference>
<dbReference type="GO" id="GO:0008930">
    <property type="term" value="F:methylthioadenosine nucleosidase activity"/>
    <property type="evidence" value="ECO:0007669"/>
    <property type="project" value="InterPro"/>
</dbReference>
<evidence type="ECO:0000256" key="5">
    <source>
        <dbReference type="ARBA" id="ARBA00023167"/>
    </source>
</evidence>
<dbReference type="PANTHER" id="PTHR46832:SF1">
    <property type="entry name" value="5'-METHYLTHIOADENOSINE_S-ADENOSYLHOMOCYSTEINE NUCLEOSIDASE"/>
    <property type="match status" value="1"/>
</dbReference>
<reference evidence="7" key="1">
    <citation type="submission" date="2020-10" db="EMBL/GenBank/DDBJ databases">
        <authorList>
            <person name="Gilroy R."/>
        </authorList>
    </citation>
    <scope>NUCLEOTIDE SEQUENCE</scope>
    <source>
        <strain evidence="7">ChiBcec6-7307</strain>
    </source>
</reference>
<dbReference type="NCBIfam" id="NF004079">
    <property type="entry name" value="PRK05584.1"/>
    <property type="match status" value="1"/>
</dbReference>
<dbReference type="GO" id="GO:0019284">
    <property type="term" value="P:L-methionine salvage from S-adenosylmethionine"/>
    <property type="evidence" value="ECO:0007669"/>
    <property type="project" value="TreeGrafter"/>
</dbReference>
<evidence type="ECO:0000313" key="8">
    <source>
        <dbReference type="Proteomes" id="UP000886889"/>
    </source>
</evidence>
<keyword evidence="4 7" id="KW-0378">Hydrolase</keyword>
<dbReference type="GO" id="GO:0008782">
    <property type="term" value="F:adenosylhomocysteine nucleosidase activity"/>
    <property type="evidence" value="ECO:0007669"/>
    <property type="project" value="UniProtKB-EC"/>
</dbReference>
<dbReference type="InterPro" id="IPR010049">
    <property type="entry name" value="MTA_SAH_Nsdase"/>
</dbReference>
<keyword evidence="5" id="KW-0486">Methionine biosynthesis</keyword>
<dbReference type="AlphaFoldDB" id="A0A9D1NZM7"/>
<accession>A0A9D1NZM7</accession>
<evidence type="ECO:0000313" key="7">
    <source>
        <dbReference type="EMBL" id="HIV23180.1"/>
    </source>
</evidence>
<organism evidence="7 8">
    <name type="scientific">Candidatus Merdiplasma excrementigallinarum</name>
    <dbReference type="NCBI Taxonomy" id="2840864"/>
    <lineage>
        <taxon>Bacteria</taxon>
        <taxon>Bacillati</taxon>
        <taxon>Bacillota</taxon>
        <taxon>Clostridia</taxon>
        <taxon>Lachnospirales</taxon>
        <taxon>Lachnospiraceae</taxon>
        <taxon>Lachnospiraceae incertae sedis</taxon>
        <taxon>Candidatus Merdiplasma</taxon>
    </lineage>
</organism>
<name>A0A9D1NZM7_9FIRM</name>
<gene>
    <name evidence="7" type="ORF">IAC80_04490</name>
</gene>
<dbReference type="InterPro" id="IPR035994">
    <property type="entry name" value="Nucleoside_phosphorylase_sf"/>
</dbReference>
<evidence type="ECO:0000256" key="2">
    <source>
        <dbReference type="ARBA" id="ARBA00011974"/>
    </source>
</evidence>
<reference evidence="7" key="2">
    <citation type="journal article" date="2021" name="PeerJ">
        <title>Extensive microbial diversity within the chicken gut microbiome revealed by metagenomics and culture.</title>
        <authorList>
            <person name="Gilroy R."/>
            <person name="Ravi A."/>
            <person name="Getino M."/>
            <person name="Pursley I."/>
            <person name="Horton D.L."/>
            <person name="Alikhan N.F."/>
            <person name="Baker D."/>
            <person name="Gharbi K."/>
            <person name="Hall N."/>
            <person name="Watson M."/>
            <person name="Adriaenssens E.M."/>
            <person name="Foster-Nyarko E."/>
            <person name="Jarju S."/>
            <person name="Secka A."/>
            <person name="Antonio M."/>
            <person name="Oren A."/>
            <person name="Chaudhuri R.R."/>
            <person name="La Ragione R."/>
            <person name="Hildebrand F."/>
            <person name="Pallen M.J."/>
        </authorList>
    </citation>
    <scope>NUCLEOTIDE SEQUENCE</scope>
    <source>
        <strain evidence="7">ChiBcec6-7307</strain>
    </source>
</reference>
<dbReference type="EMBL" id="DVOS01000040">
    <property type="protein sequence ID" value="HIV23180.1"/>
    <property type="molecule type" value="Genomic_DNA"/>
</dbReference>
<dbReference type="CDD" id="cd09008">
    <property type="entry name" value="MTAN"/>
    <property type="match status" value="1"/>
</dbReference>
<dbReference type="Gene3D" id="3.40.50.1580">
    <property type="entry name" value="Nucleoside phosphorylase domain"/>
    <property type="match status" value="1"/>
</dbReference>
<protein>
    <recommendedName>
        <fullName evidence="2">adenosylhomocysteine nucleosidase</fullName>
        <ecNumber evidence="2">3.2.2.9</ecNumber>
    </recommendedName>
</protein>
<keyword evidence="7" id="KW-0326">Glycosidase</keyword>